<accession>A0A1F7RUX5</accession>
<reference evidence="2 3" key="1">
    <citation type="journal article" date="2016" name="Nat. Commun.">
        <title>Thousands of microbial genomes shed light on interconnected biogeochemical processes in an aquifer system.</title>
        <authorList>
            <person name="Anantharaman K."/>
            <person name="Brown C.T."/>
            <person name="Hug L.A."/>
            <person name="Sharon I."/>
            <person name="Castelle C.J."/>
            <person name="Probst A.J."/>
            <person name="Thomas B.C."/>
            <person name="Singh A."/>
            <person name="Wilkins M.J."/>
            <person name="Karaoz U."/>
            <person name="Brodie E.L."/>
            <person name="Williams K.H."/>
            <person name="Hubbard S.S."/>
            <person name="Banfield J.F."/>
        </authorList>
    </citation>
    <scope>NUCLEOTIDE SEQUENCE [LARGE SCALE GENOMIC DNA]</scope>
</reference>
<evidence type="ECO:0000259" key="1">
    <source>
        <dbReference type="Pfam" id="PF01243"/>
    </source>
</evidence>
<gene>
    <name evidence="2" type="ORF">A2W05_07860</name>
</gene>
<dbReference type="InterPro" id="IPR011576">
    <property type="entry name" value="Pyridox_Oxase_N"/>
</dbReference>
<dbReference type="EMBL" id="MGDE01000141">
    <property type="protein sequence ID" value="OGL45342.1"/>
    <property type="molecule type" value="Genomic_DNA"/>
</dbReference>
<organism evidence="2 3">
    <name type="scientific">Candidatus Schekmanbacteria bacterium RBG_16_38_10</name>
    <dbReference type="NCBI Taxonomy" id="1817879"/>
    <lineage>
        <taxon>Bacteria</taxon>
        <taxon>Candidatus Schekmaniibacteriota</taxon>
    </lineage>
</organism>
<evidence type="ECO:0000313" key="3">
    <source>
        <dbReference type="Proteomes" id="UP000178797"/>
    </source>
</evidence>
<feature type="domain" description="Pyridoxamine 5'-phosphate oxidase N-terminal" evidence="1">
    <location>
        <begin position="89"/>
        <end position="216"/>
    </location>
</feature>
<dbReference type="SUPFAM" id="SSF50475">
    <property type="entry name" value="FMN-binding split barrel"/>
    <property type="match status" value="1"/>
</dbReference>
<dbReference type="Proteomes" id="UP000178797">
    <property type="component" value="Unassembled WGS sequence"/>
</dbReference>
<dbReference type="InterPro" id="IPR012349">
    <property type="entry name" value="Split_barrel_FMN-bd"/>
</dbReference>
<dbReference type="Gene3D" id="2.30.110.10">
    <property type="entry name" value="Electron Transport, Fmn-binding Protein, Chain A"/>
    <property type="match status" value="1"/>
</dbReference>
<sequence>MKVKNLLIILTALSISLLSLKFLMADEKETKKAGPISSTALLNKDHIPVKPTITCSECHEVKYDAKSNATKMWINNYKLFSRDEVWKWIVEFLPDRERFVVATVGEDNIPTASTIDFELLPDEKVLLSVNEKGTEKILQLEKNPWLSMVHYEGSIEGPKAPEKRYWKSVQILGKATVLESGTKEFEEALAKYKLARTPSEQGKKRFDMLKVDIHRAIVFNSENMKKDYSPYQIWENDGIKK</sequence>
<proteinExistence type="predicted"/>
<name>A0A1F7RUX5_9BACT</name>
<dbReference type="Pfam" id="PF01243">
    <property type="entry name" value="PNPOx_N"/>
    <property type="match status" value="1"/>
</dbReference>
<comment type="caution">
    <text evidence="2">The sequence shown here is derived from an EMBL/GenBank/DDBJ whole genome shotgun (WGS) entry which is preliminary data.</text>
</comment>
<protein>
    <recommendedName>
        <fullName evidence="1">Pyridoxamine 5'-phosphate oxidase N-terminal domain-containing protein</fullName>
    </recommendedName>
</protein>
<evidence type="ECO:0000313" key="2">
    <source>
        <dbReference type="EMBL" id="OGL45342.1"/>
    </source>
</evidence>
<dbReference type="AlphaFoldDB" id="A0A1F7RUX5"/>